<reference evidence="1 2" key="1">
    <citation type="submission" date="2019-06" db="EMBL/GenBank/DDBJ databases">
        <title>Flavibacter putida gen. nov., sp. nov., a novel marine bacterium of the family Flavobacteriaceae isolated from coastal seawater.</title>
        <authorList>
            <person name="Feng X."/>
        </authorList>
    </citation>
    <scope>NUCLEOTIDE SEQUENCE [LARGE SCALE GENOMIC DNA]</scope>
    <source>
        <strain evidence="1 2">PLHSN227</strain>
    </source>
</reference>
<accession>A0A507ZP17</accession>
<gene>
    <name evidence="1" type="ORF">FKR84_06470</name>
</gene>
<keyword evidence="2" id="KW-1185">Reference proteome</keyword>
<sequence length="146" mass="16821">MFYIPAFLFFIFLANPSVENKSTTDNNPILEIQIDNIKENKGKIEIGVFNTGDRFLEADQAYKNYSIEVKNKKAVLVIEDLPAGNYAISLYHDENDDDKCNRNFIGIPKEPYAFSNNVKPRFSPPSYEDCQFELKENTQMNISLIH</sequence>
<evidence type="ECO:0000313" key="2">
    <source>
        <dbReference type="Proteomes" id="UP000317169"/>
    </source>
</evidence>
<dbReference type="RefSeq" id="WP_141421487.1">
    <property type="nucleotide sequence ID" value="NZ_VIAR01000005.1"/>
</dbReference>
<name>A0A507ZP17_9FLAO</name>
<comment type="caution">
    <text evidence="1">The sequence shown here is derived from an EMBL/GenBank/DDBJ whole genome shotgun (WGS) entry which is preliminary data.</text>
</comment>
<dbReference type="EMBL" id="VIAR01000005">
    <property type="protein sequence ID" value="TQD39039.1"/>
    <property type="molecule type" value="Genomic_DNA"/>
</dbReference>
<organism evidence="1 2">
    <name type="scientific">Haloflavibacter putidus</name>
    <dbReference type="NCBI Taxonomy" id="2576776"/>
    <lineage>
        <taxon>Bacteria</taxon>
        <taxon>Pseudomonadati</taxon>
        <taxon>Bacteroidota</taxon>
        <taxon>Flavobacteriia</taxon>
        <taxon>Flavobacteriales</taxon>
        <taxon>Flavobacteriaceae</taxon>
        <taxon>Haloflavibacter</taxon>
    </lineage>
</organism>
<proteinExistence type="predicted"/>
<evidence type="ECO:0000313" key="1">
    <source>
        <dbReference type="EMBL" id="TQD39039.1"/>
    </source>
</evidence>
<protein>
    <submittedName>
        <fullName evidence="1">DUF2141 domain-containing protein</fullName>
    </submittedName>
</protein>
<dbReference type="OrthoDB" id="9788332at2"/>
<dbReference type="Pfam" id="PF09912">
    <property type="entry name" value="DUF2141"/>
    <property type="match status" value="1"/>
</dbReference>
<dbReference type="AlphaFoldDB" id="A0A507ZP17"/>
<dbReference type="InterPro" id="IPR018673">
    <property type="entry name" value="DUF2141"/>
</dbReference>
<dbReference type="Proteomes" id="UP000317169">
    <property type="component" value="Unassembled WGS sequence"/>
</dbReference>